<dbReference type="SUPFAM" id="SSF56784">
    <property type="entry name" value="HAD-like"/>
    <property type="match status" value="1"/>
</dbReference>
<dbReference type="InterPro" id="IPR051540">
    <property type="entry name" value="S-2-haloacid_dehalogenase"/>
</dbReference>
<dbReference type="CDD" id="cd02588">
    <property type="entry name" value="HAD_L2-DEX"/>
    <property type="match status" value="1"/>
</dbReference>
<dbReference type="SFLD" id="SFLDS00003">
    <property type="entry name" value="Haloacid_Dehalogenase"/>
    <property type="match status" value="1"/>
</dbReference>
<keyword evidence="2" id="KW-0378">Hydrolase</keyword>
<dbReference type="PANTHER" id="PTHR43316:SF3">
    <property type="entry name" value="HALOACID DEHALOGENASE, TYPE II (AFU_ORTHOLOGUE AFUA_2G07750)-RELATED"/>
    <property type="match status" value="1"/>
</dbReference>
<dbReference type="RefSeq" id="WP_345467121.1">
    <property type="nucleotide sequence ID" value="NZ_BAABRP010000018.1"/>
</dbReference>
<dbReference type="Gene3D" id="3.40.50.1000">
    <property type="entry name" value="HAD superfamily/HAD-like"/>
    <property type="match status" value="1"/>
</dbReference>
<gene>
    <name evidence="3" type="primary">hdl IVa</name>
    <name evidence="3" type="ORF">Dcar01_03190</name>
</gene>
<dbReference type="Gene3D" id="1.10.150.240">
    <property type="entry name" value="Putative phosphatase, domain 2"/>
    <property type="match status" value="1"/>
</dbReference>
<evidence type="ECO:0000256" key="2">
    <source>
        <dbReference type="ARBA" id="ARBA00022801"/>
    </source>
</evidence>
<evidence type="ECO:0000313" key="3">
    <source>
        <dbReference type="EMBL" id="GAA5514435.1"/>
    </source>
</evidence>
<dbReference type="InterPro" id="IPR006328">
    <property type="entry name" value="2-HAD"/>
</dbReference>
<comment type="similarity">
    <text evidence="1">Belongs to the HAD-like hydrolase superfamily. S-2-haloalkanoic acid dehalogenase family.</text>
</comment>
<dbReference type="InterPro" id="IPR023198">
    <property type="entry name" value="PGP-like_dom2"/>
</dbReference>
<name>A0ABP9WCH2_9DEIO</name>
<sequence>MASVVVFDVIETLLDLGSLDPLFGDLFGDPATRQVWFEQTLQNALVSTVVGDYQNFEVLGLSALTMLAEKRGTSVSAAGRLRLEKALLELPAHPDAVPALERLREAGYRLATLTNSLGMASEVELRFAGLRDFFEQALSADDVKRLKPAREPYLYAARQLQVSPARMWLVAAHAWDVTGAAAASCKTAFVGRPGKVLNPAAPRPDVTGENLRDIAEGILAVEALA</sequence>
<dbReference type="EMBL" id="BAABRP010000018">
    <property type="protein sequence ID" value="GAA5514435.1"/>
    <property type="molecule type" value="Genomic_DNA"/>
</dbReference>
<dbReference type="NCBIfam" id="TIGR01428">
    <property type="entry name" value="HAD_type_II"/>
    <property type="match status" value="1"/>
</dbReference>
<dbReference type="Pfam" id="PF00702">
    <property type="entry name" value="Hydrolase"/>
    <property type="match status" value="1"/>
</dbReference>
<keyword evidence="4" id="KW-1185">Reference proteome</keyword>
<evidence type="ECO:0000256" key="1">
    <source>
        <dbReference type="ARBA" id="ARBA00008106"/>
    </source>
</evidence>
<dbReference type="PRINTS" id="PR00413">
    <property type="entry name" value="HADHALOGNASE"/>
</dbReference>
<dbReference type="Proteomes" id="UP001401887">
    <property type="component" value="Unassembled WGS sequence"/>
</dbReference>
<comment type="caution">
    <text evidence="3">The sequence shown here is derived from an EMBL/GenBank/DDBJ whole genome shotgun (WGS) entry which is preliminary data.</text>
</comment>
<dbReference type="InterPro" id="IPR023214">
    <property type="entry name" value="HAD_sf"/>
</dbReference>
<dbReference type="InterPro" id="IPR036412">
    <property type="entry name" value="HAD-like_sf"/>
</dbReference>
<organism evidence="3 4">
    <name type="scientific">Deinococcus carri</name>
    <dbReference type="NCBI Taxonomy" id="1211323"/>
    <lineage>
        <taxon>Bacteria</taxon>
        <taxon>Thermotogati</taxon>
        <taxon>Deinococcota</taxon>
        <taxon>Deinococci</taxon>
        <taxon>Deinococcales</taxon>
        <taxon>Deinococcaceae</taxon>
        <taxon>Deinococcus</taxon>
    </lineage>
</organism>
<dbReference type="InterPro" id="IPR006439">
    <property type="entry name" value="HAD-SF_hydro_IA"/>
</dbReference>
<dbReference type="PANTHER" id="PTHR43316">
    <property type="entry name" value="HYDROLASE, HALOACID DELAHOGENASE-RELATED"/>
    <property type="match status" value="1"/>
</dbReference>
<protein>
    <submittedName>
        <fullName evidence="3">(S)-2-haloacid dehalogenase 4A</fullName>
    </submittedName>
</protein>
<dbReference type="SFLD" id="SFLDG01129">
    <property type="entry name" value="C1.5:_HAD__Beta-PGM__Phosphata"/>
    <property type="match status" value="1"/>
</dbReference>
<dbReference type="NCBIfam" id="TIGR01493">
    <property type="entry name" value="HAD-SF-IA-v2"/>
    <property type="match status" value="1"/>
</dbReference>
<evidence type="ECO:0000313" key="4">
    <source>
        <dbReference type="Proteomes" id="UP001401887"/>
    </source>
</evidence>
<proteinExistence type="inferred from homology"/>
<accession>A0ABP9WCH2</accession>
<reference evidence="3 4" key="1">
    <citation type="submission" date="2024-02" db="EMBL/GenBank/DDBJ databases">
        <title>Deinococcus carri NBRC 110142.</title>
        <authorList>
            <person name="Ichikawa N."/>
            <person name="Katano-Makiyama Y."/>
            <person name="Hidaka K."/>
        </authorList>
    </citation>
    <scope>NUCLEOTIDE SEQUENCE [LARGE SCALE GENOMIC DNA]</scope>
    <source>
        <strain evidence="3 4">NBRC 110142</strain>
    </source>
</reference>